<keyword evidence="3" id="KW-0349">Heme</keyword>
<protein>
    <submittedName>
        <fullName evidence="8">Cytochrome P450</fullName>
    </submittedName>
</protein>
<dbReference type="PANTHER" id="PTHR24286:SF24">
    <property type="entry name" value="LANOSTEROL 14-ALPHA DEMETHYLASE"/>
    <property type="match status" value="1"/>
</dbReference>
<evidence type="ECO:0000256" key="2">
    <source>
        <dbReference type="ARBA" id="ARBA00010617"/>
    </source>
</evidence>
<dbReference type="SUPFAM" id="SSF48264">
    <property type="entry name" value="Cytochrome P450"/>
    <property type="match status" value="1"/>
</dbReference>
<evidence type="ECO:0000256" key="1">
    <source>
        <dbReference type="ARBA" id="ARBA00001971"/>
    </source>
</evidence>
<comment type="cofactor">
    <cofactor evidence="1">
        <name>heme</name>
        <dbReference type="ChEBI" id="CHEBI:30413"/>
    </cofactor>
</comment>
<evidence type="ECO:0000256" key="7">
    <source>
        <dbReference type="ARBA" id="ARBA00023033"/>
    </source>
</evidence>
<comment type="caution">
    <text evidence="8">The sequence shown here is derived from an EMBL/GenBank/DDBJ whole genome shotgun (WGS) entry which is preliminary data.</text>
</comment>
<dbReference type="Proteomes" id="UP001595387">
    <property type="component" value="Unassembled WGS sequence"/>
</dbReference>
<dbReference type="PRINTS" id="PR00463">
    <property type="entry name" value="EP450I"/>
</dbReference>
<evidence type="ECO:0000256" key="6">
    <source>
        <dbReference type="ARBA" id="ARBA00023004"/>
    </source>
</evidence>
<dbReference type="InterPro" id="IPR001128">
    <property type="entry name" value="Cyt_P450"/>
</dbReference>
<evidence type="ECO:0000313" key="9">
    <source>
        <dbReference type="Proteomes" id="UP001595387"/>
    </source>
</evidence>
<dbReference type="Gene3D" id="1.10.630.10">
    <property type="entry name" value="Cytochrome P450"/>
    <property type="match status" value="1"/>
</dbReference>
<keyword evidence="9" id="KW-1185">Reference proteome</keyword>
<sequence>MRLLVKTDSLSREKGIDHSFALMREGYNFIPDRRRSFQSDIFETRLLGRRAICMGGKEAAELFYDNDKFKRSGAAPGMVRKTLLGDKSVQNLDGDMHYNRKKMFMSLMTTDRLAVMDQITTEQWEAALDRWLEKKEVVLYEEAKELMLRIACKWAGVPLWSHEVSLRRDDVASMFEGAGSLGPRHWKARKGRARSEKWIGSLVEKVRSGELDPPEQTALHTISLYRDVNGELLDTHTAAEEVLNIIRPMVAIAIYINFTALAVHQYPEETKKLESGDEKQNLMFVQEVRRYYPFFPFQAAKVKQDFTWKGFTFRKNDLVLMDFYGTNHDPKQWDNPQVFNPERFADWEENPFDFVPQGGGDYNMGHRCAGEWVTVQVMQISLEYLVNKMAYHVPLQDLSYSMVRFPTVSNSKFIINKIGRKVV</sequence>
<dbReference type="InterPro" id="IPR036396">
    <property type="entry name" value="Cyt_P450_sf"/>
</dbReference>
<keyword evidence="6" id="KW-0408">Iron</keyword>
<dbReference type="CDD" id="cd11067">
    <property type="entry name" value="CYP152"/>
    <property type="match status" value="1"/>
</dbReference>
<evidence type="ECO:0000256" key="3">
    <source>
        <dbReference type="ARBA" id="ARBA00022617"/>
    </source>
</evidence>
<evidence type="ECO:0000256" key="5">
    <source>
        <dbReference type="ARBA" id="ARBA00023002"/>
    </source>
</evidence>
<keyword evidence="7" id="KW-0503">Monooxygenase</keyword>
<evidence type="ECO:0000256" key="4">
    <source>
        <dbReference type="ARBA" id="ARBA00022723"/>
    </source>
</evidence>
<dbReference type="InterPro" id="IPR002401">
    <property type="entry name" value="Cyt_P450_E_grp-I"/>
</dbReference>
<gene>
    <name evidence="8" type="ORF">ACFODW_03720</name>
</gene>
<dbReference type="RefSeq" id="WP_390303173.1">
    <property type="nucleotide sequence ID" value="NZ_JBHRRZ010000006.1"/>
</dbReference>
<organism evidence="8 9">
    <name type="scientific">Virgibacillus sediminis</name>
    <dbReference type="NCBI Taxonomy" id="202260"/>
    <lineage>
        <taxon>Bacteria</taxon>
        <taxon>Bacillati</taxon>
        <taxon>Bacillota</taxon>
        <taxon>Bacilli</taxon>
        <taxon>Bacillales</taxon>
        <taxon>Bacillaceae</taxon>
        <taxon>Virgibacillus</taxon>
    </lineage>
</organism>
<dbReference type="PANTHER" id="PTHR24286">
    <property type="entry name" value="CYTOCHROME P450 26"/>
    <property type="match status" value="1"/>
</dbReference>
<accession>A0ABV7A3A5</accession>
<keyword evidence="5" id="KW-0560">Oxidoreductase</keyword>
<evidence type="ECO:0000313" key="8">
    <source>
        <dbReference type="EMBL" id="MFC2947469.1"/>
    </source>
</evidence>
<proteinExistence type="inferred from homology"/>
<name>A0ABV7A3A5_9BACI</name>
<comment type="similarity">
    <text evidence="2">Belongs to the cytochrome P450 family.</text>
</comment>
<keyword evidence="4" id="KW-0479">Metal-binding</keyword>
<reference evidence="9" key="1">
    <citation type="journal article" date="2019" name="Int. J. Syst. Evol. Microbiol.">
        <title>The Global Catalogue of Microorganisms (GCM) 10K type strain sequencing project: providing services to taxonomists for standard genome sequencing and annotation.</title>
        <authorList>
            <consortium name="The Broad Institute Genomics Platform"/>
            <consortium name="The Broad Institute Genome Sequencing Center for Infectious Disease"/>
            <person name="Wu L."/>
            <person name="Ma J."/>
        </authorList>
    </citation>
    <scope>NUCLEOTIDE SEQUENCE [LARGE SCALE GENOMIC DNA]</scope>
    <source>
        <strain evidence="9">KCTC 13193</strain>
    </source>
</reference>
<dbReference type="EMBL" id="JBHRRZ010000006">
    <property type="protein sequence ID" value="MFC2947469.1"/>
    <property type="molecule type" value="Genomic_DNA"/>
</dbReference>
<dbReference type="Pfam" id="PF00067">
    <property type="entry name" value="p450"/>
    <property type="match status" value="1"/>
</dbReference>